<dbReference type="OrthoDB" id="690068at2759"/>
<dbReference type="InterPro" id="IPR045865">
    <property type="entry name" value="ACT-like_dom_sf"/>
</dbReference>
<dbReference type="PROSITE" id="PS51671">
    <property type="entry name" value="ACT"/>
    <property type="match status" value="1"/>
</dbReference>
<feature type="domain" description="BHLH" evidence="6">
    <location>
        <begin position="142"/>
        <end position="191"/>
    </location>
</feature>
<dbReference type="Pfam" id="PF00010">
    <property type="entry name" value="HLH"/>
    <property type="match status" value="1"/>
</dbReference>
<dbReference type="SUPFAM" id="SSF47459">
    <property type="entry name" value="HLH, helix-loop-helix DNA-binding domain"/>
    <property type="match status" value="1"/>
</dbReference>
<dbReference type="EMBL" id="CACSLK010015718">
    <property type="protein sequence ID" value="CAA0817237.1"/>
    <property type="molecule type" value="Genomic_DNA"/>
</dbReference>
<dbReference type="GO" id="GO:0080090">
    <property type="term" value="P:regulation of primary metabolic process"/>
    <property type="evidence" value="ECO:0007669"/>
    <property type="project" value="UniProtKB-ARBA"/>
</dbReference>
<keyword evidence="4" id="KW-0539">Nucleus</keyword>
<accession>A0A9N7R6I1</accession>
<dbReference type="InterPro" id="IPR054502">
    <property type="entry name" value="bHLH-TF_ACT-like_plant"/>
</dbReference>
<dbReference type="SUPFAM" id="SSF55021">
    <property type="entry name" value="ACT-like"/>
    <property type="match status" value="1"/>
</dbReference>
<evidence type="ECO:0000256" key="1">
    <source>
        <dbReference type="ARBA" id="ARBA00004123"/>
    </source>
</evidence>
<dbReference type="GO" id="GO:0005634">
    <property type="term" value="C:nucleus"/>
    <property type="evidence" value="ECO:0007669"/>
    <property type="project" value="UniProtKB-SubCell"/>
</dbReference>
<feature type="region of interest" description="Disordered" evidence="5">
    <location>
        <begin position="118"/>
        <end position="140"/>
    </location>
</feature>
<dbReference type="Proteomes" id="UP001153555">
    <property type="component" value="Unassembled WGS sequence"/>
</dbReference>
<evidence type="ECO:0000313" key="8">
    <source>
        <dbReference type="EMBL" id="CAA0817237.1"/>
    </source>
</evidence>
<proteinExistence type="predicted"/>
<gene>
    <name evidence="8" type="ORF">SHERM_16904</name>
</gene>
<comment type="caution">
    <text evidence="8">The sequence shown here is derived from an EMBL/GenBank/DDBJ whole genome shotgun (WGS) entry which is preliminary data.</text>
</comment>
<dbReference type="InterPro" id="IPR052610">
    <property type="entry name" value="bHLH_transcription_regulator"/>
</dbReference>
<keyword evidence="3" id="KW-0804">Transcription</keyword>
<keyword evidence="2" id="KW-0805">Transcription regulation</keyword>
<evidence type="ECO:0000259" key="7">
    <source>
        <dbReference type="PROSITE" id="PS51671"/>
    </source>
</evidence>
<dbReference type="PROSITE" id="PS50888">
    <property type="entry name" value="BHLH"/>
    <property type="match status" value="1"/>
</dbReference>
<dbReference type="AlphaFoldDB" id="A0A9N7R6I1"/>
<evidence type="ECO:0000256" key="4">
    <source>
        <dbReference type="ARBA" id="ARBA00023242"/>
    </source>
</evidence>
<evidence type="ECO:0000256" key="3">
    <source>
        <dbReference type="ARBA" id="ARBA00023163"/>
    </source>
</evidence>
<comment type="subcellular location">
    <subcellularLocation>
        <location evidence="1">Nucleus</location>
    </subcellularLocation>
</comment>
<evidence type="ECO:0000259" key="6">
    <source>
        <dbReference type="PROSITE" id="PS50888"/>
    </source>
</evidence>
<keyword evidence="9" id="KW-1185">Reference proteome</keyword>
<evidence type="ECO:0000256" key="5">
    <source>
        <dbReference type="SAM" id="MobiDB-lite"/>
    </source>
</evidence>
<protein>
    <submittedName>
        <fullName evidence="8">Transcription factor bHLH25</fullName>
    </submittedName>
</protein>
<dbReference type="GO" id="GO:0046983">
    <property type="term" value="F:protein dimerization activity"/>
    <property type="evidence" value="ECO:0007669"/>
    <property type="project" value="InterPro"/>
</dbReference>
<sequence>MTIQGLGLDNPVLAEDLDLTGPIDDEWAALLLPDVDSPPSLVNVANTNSVTSQCTNNQSEPLARNEFFGPDSRPSSDPIMLNFGGTDLSLEDHPVADVRVGQAHVYRNEEAVVVSEAGKKPDEAAKRAQNAKRSAGRANKGPHVYDHIVAERKRREQLSQRFLTLSTIVPGLKKMDKTSVLGDAITYMKHLQERVKILEEKATKKMMESVVFVRKSRANADETNLFASQNPGPDEQALPEIEARACGTQVLIRIHCENQKGLLSHLMSQVENLNLTIVNTNITTFECLALDITIVTETGKEFSLTTKEVVKRIRAALDNLF</sequence>
<dbReference type="InterPro" id="IPR002912">
    <property type="entry name" value="ACT_dom"/>
</dbReference>
<reference evidence="8" key="1">
    <citation type="submission" date="2019-12" db="EMBL/GenBank/DDBJ databases">
        <authorList>
            <person name="Scholes J."/>
        </authorList>
    </citation>
    <scope>NUCLEOTIDE SEQUENCE</scope>
</reference>
<organism evidence="8 9">
    <name type="scientific">Striga hermonthica</name>
    <name type="common">Purple witchweed</name>
    <name type="synonym">Buchnera hermonthica</name>
    <dbReference type="NCBI Taxonomy" id="68872"/>
    <lineage>
        <taxon>Eukaryota</taxon>
        <taxon>Viridiplantae</taxon>
        <taxon>Streptophyta</taxon>
        <taxon>Embryophyta</taxon>
        <taxon>Tracheophyta</taxon>
        <taxon>Spermatophyta</taxon>
        <taxon>Magnoliopsida</taxon>
        <taxon>eudicotyledons</taxon>
        <taxon>Gunneridae</taxon>
        <taxon>Pentapetalae</taxon>
        <taxon>asterids</taxon>
        <taxon>lamiids</taxon>
        <taxon>Lamiales</taxon>
        <taxon>Orobanchaceae</taxon>
        <taxon>Buchnereae</taxon>
        <taxon>Striga</taxon>
    </lineage>
</organism>
<evidence type="ECO:0000256" key="2">
    <source>
        <dbReference type="ARBA" id="ARBA00023015"/>
    </source>
</evidence>
<dbReference type="PANTHER" id="PTHR45959">
    <property type="entry name" value="BHLH TRANSCRIPTION FACTOR"/>
    <property type="match status" value="1"/>
</dbReference>
<dbReference type="InterPro" id="IPR036638">
    <property type="entry name" value="HLH_DNA-bd_sf"/>
</dbReference>
<dbReference type="Pfam" id="PF22754">
    <property type="entry name" value="bHLH-TF_ACT-like_plant"/>
    <property type="match status" value="1"/>
</dbReference>
<dbReference type="Gene3D" id="4.10.280.10">
    <property type="entry name" value="Helix-loop-helix DNA-binding domain"/>
    <property type="match status" value="1"/>
</dbReference>
<dbReference type="PANTHER" id="PTHR45959:SF2">
    <property type="entry name" value="BHLH TRANSCRIPTION FACTOR"/>
    <property type="match status" value="1"/>
</dbReference>
<dbReference type="SMART" id="SM00353">
    <property type="entry name" value="HLH"/>
    <property type="match status" value="1"/>
</dbReference>
<dbReference type="InterPro" id="IPR011598">
    <property type="entry name" value="bHLH_dom"/>
</dbReference>
<evidence type="ECO:0000313" key="9">
    <source>
        <dbReference type="Proteomes" id="UP001153555"/>
    </source>
</evidence>
<dbReference type="CDD" id="cd04873">
    <property type="entry name" value="ACT_UUR-ACR-like"/>
    <property type="match status" value="1"/>
</dbReference>
<feature type="domain" description="ACT" evidence="7">
    <location>
        <begin position="251"/>
        <end position="321"/>
    </location>
</feature>
<name>A0A9N7R6I1_STRHE</name>